<evidence type="ECO:0000313" key="3">
    <source>
        <dbReference type="Proteomes" id="UP000486760"/>
    </source>
</evidence>
<dbReference type="AlphaFoldDB" id="A0A7V7KGJ8"/>
<organism evidence="2 3">
    <name type="scientific">Billgrantia pellis</name>
    <dbReference type="NCBI Taxonomy" id="2606936"/>
    <lineage>
        <taxon>Bacteria</taxon>
        <taxon>Pseudomonadati</taxon>
        <taxon>Pseudomonadota</taxon>
        <taxon>Gammaproteobacteria</taxon>
        <taxon>Oceanospirillales</taxon>
        <taxon>Halomonadaceae</taxon>
        <taxon>Billgrantia</taxon>
    </lineage>
</organism>
<evidence type="ECO:0008006" key="4">
    <source>
        <dbReference type="Google" id="ProtNLM"/>
    </source>
</evidence>
<feature type="transmembrane region" description="Helical" evidence="1">
    <location>
        <begin position="97"/>
        <end position="116"/>
    </location>
</feature>
<feature type="transmembrane region" description="Helical" evidence="1">
    <location>
        <begin position="128"/>
        <end position="150"/>
    </location>
</feature>
<keyword evidence="1" id="KW-1133">Transmembrane helix</keyword>
<sequence>MNILLAWLGETALAEWIRLSRWVYAAVNALHVLGIALLIGAIVTLDLRLLGWRRQVSLGAVGRLLQPVAITGLLLAMGTGSLLFLADPGGYAGMALFRIKLTLIALAVANALLLNLRAGLASATPRRLRLAGMLSLLLWPAALLAGRFLAFVEG</sequence>
<feature type="transmembrane region" description="Helical" evidence="1">
    <location>
        <begin position="64"/>
        <end position="85"/>
    </location>
</feature>
<keyword evidence="3" id="KW-1185">Reference proteome</keyword>
<feature type="transmembrane region" description="Helical" evidence="1">
    <location>
        <begin position="24"/>
        <end position="43"/>
    </location>
</feature>
<proteinExistence type="predicted"/>
<keyword evidence="1" id="KW-0812">Transmembrane</keyword>
<reference evidence="2 3" key="1">
    <citation type="submission" date="2019-08" db="EMBL/GenBank/DDBJ databases">
        <title>Bioinformatics analysis of the strain L3 and L5.</title>
        <authorList>
            <person name="Li X."/>
        </authorList>
    </citation>
    <scope>NUCLEOTIDE SEQUENCE [LARGE SCALE GENOMIC DNA]</scope>
    <source>
        <strain evidence="2 3">L5</strain>
    </source>
</reference>
<comment type="caution">
    <text evidence="2">The sequence shown here is derived from an EMBL/GenBank/DDBJ whole genome shotgun (WGS) entry which is preliminary data.</text>
</comment>
<gene>
    <name evidence="2" type="ORF">F0A17_18560</name>
</gene>
<evidence type="ECO:0000313" key="2">
    <source>
        <dbReference type="EMBL" id="KAA0010461.1"/>
    </source>
</evidence>
<keyword evidence="1" id="KW-0472">Membrane</keyword>
<dbReference type="Proteomes" id="UP000486760">
    <property type="component" value="Unassembled WGS sequence"/>
</dbReference>
<dbReference type="EMBL" id="VTPY01000007">
    <property type="protein sequence ID" value="KAA0010461.1"/>
    <property type="molecule type" value="Genomic_DNA"/>
</dbReference>
<dbReference type="RefSeq" id="WP_149329843.1">
    <property type="nucleotide sequence ID" value="NZ_VTPY01000007.1"/>
</dbReference>
<evidence type="ECO:0000256" key="1">
    <source>
        <dbReference type="SAM" id="Phobius"/>
    </source>
</evidence>
<name>A0A7V7KGJ8_9GAMM</name>
<protein>
    <recommendedName>
        <fullName evidence="4">DUF2214 domain-containing protein</fullName>
    </recommendedName>
</protein>
<accession>A0A7V7KGJ8</accession>